<gene>
    <name evidence="1" type="ORF">LF1_19780</name>
</gene>
<dbReference type="Proteomes" id="UP000322699">
    <property type="component" value="Unassembled WGS sequence"/>
</dbReference>
<dbReference type="AlphaFoldDB" id="A0A5B1CFX9"/>
<keyword evidence="2" id="KW-1185">Reference proteome</keyword>
<proteinExistence type="predicted"/>
<organism evidence="1 2">
    <name type="scientific">Rubripirellula obstinata</name>
    <dbReference type="NCBI Taxonomy" id="406547"/>
    <lineage>
        <taxon>Bacteria</taxon>
        <taxon>Pseudomonadati</taxon>
        <taxon>Planctomycetota</taxon>
        <taxon>Planctomycetia</taxon>
        <taxon>Pirellulales</taxon>
        <taxon>Pirellulaceae</taxon>
        <taxon>Rubripirellula</taxon>
    </lineage>
</organism>
<accession>A0A5B1CFX9</accession>
<evidence type="ECO:0000313" key="2">
    <source>
        <dbReference type="Proteomes" id="UP000322699"/>
    </source>
</evidence>
<protein>
    <submittedName>
        <fullName evidence="1">Uncharacterized protein</fullName>
    </submittedName>
</protein>
<dbReference type="EMBL" id="VRLW01000001">
    <property type="protein sequence ID" value="KAA1259446.1"/>
    <property type="molecule type" value="Genomic_DNA"/>
</dbReference>
<name>A0A5B1CFX9_9BACT</name>
<reference evidence="1 2" key="1">
    <citation type="submission" date="2019-08" db="EMBL/GenBank/DDBJ databases">
        <title>Deep-cultivation of Planctomycetes and their phenomic and genomic characterization uncovers novel biology.</title>
        <authorList>
            <person name="Wiegand S."/>
            <person name="Jogler M."/>
            <person name="Boedeker C."/>
            <person name="Pinto D."/>
            <person name="Vollmers J."/>
            <person name="Rivas-Marin E."/>
            <person name="Kohn T."/>
            <person name="Peeters S.H."/>
            <person name="Heuer A."/>
            <person name="Rast P."/>
            <person name="Oberbeckmann S."/>
            <person name="Bunk B."/>
            <person name="Jeske O."/>
            <person name="Meyerdierks A."/>
            <person name="Storesund J.E."/>
            <person name="Kallscheuer N."/>
            <person name="Luecker S."/>
            <person name="Lage O.M."/>
            <person name="Pohl T."/>
            <person name="Merkel B.J."/>
            <person name="Hornburger P."/>
            <person name="Mueller R.-W."/>
            <person name="Bruemmer F."/>
            <person name="Labrenz M."/>
            <person name="Spormann A.M."/>
            <person name="Op Den Camp H."/>
            <person name="Overmann J."/>
            <person name="Amann R."/>
            <person name="Jetten M.S.M."/>
            <person name="Mascher T."/>
            <person name="Medema M.H."/>
            <person name="Devos D.P."/>
            <person name="Kaster A.-K."/>
            <person name="Ovreas L."/>
            <person name="Rohde M."/>
            <person name="Galperin M.Y."/>
            <person name="Jogler C."/>
        </authorList>
    </citation>
    <scope>NUCLEOTIDE SEQUENCE [LARGE SCALE GENOMIC DNA]</scope>
    <source>
        <strain evidence="1 2">LF1</strain>
    </source>
</reference>
<evidence type="ECO:0000313" key="1">
    <source>
        <dbReference type="EMBL" id="KAA1259446.1"/>
    </source>
</evidence>
<sequence>MFRELMNTSERTEEVFEKAEELLEVELRPESPLRHRLNVELEELRSLEIKS</sequence>
<comment type="caution">
    <text evidence="1">The sequence shown here is derived from an EMBL/GenBank/DDBJ whole genome shotgun (WGS) entry which is preliminary data.</text>
</comment>